<dbReference type="EMBL" id="CP001344">
    <property type="protein sequence ID" value="ACL45266.1"/>
    <property type="molecule type" value="Genomic_DNA"/>
</dbReference>
<organism evidence="2">
    <name type="scientific">Cyanothece sp. (strain PCC 7425 / ATCC 29141)</name>
    <dbReference type="NCBI Taxonomy" id="395961"/>
    <lineage>
        <taxon>Bacteria</taxon>
        <taxon>Bacillati</taxon>
        <taxon>Cyanobacteriota</taxon>
        <taxon>Cyanophyceae</taxon>
        <taxon>Gomontiellales</taxon>
        <taxon>Cyanothecaceae</taxon>
        <taxon>Cyanothece</taxon>
    </lineage>
</organism>
<evidence type="ECO:0000313" key="2">
    <source>
        <dbReference type="EMBL" id="ACL45266.1"/>
    </source>
</evidence>
<sequence length="68" mass="7726">MKHRTRIIPNLVVTEAQYRKIHAYANKEGLSLTEAIRALIDTLPDDSPDTLTADNKESAWQQGKYSKL</sequence>
<protein>
    <recommendedName>
        <fullName evidence="3">CopG domain protein DNA-binding domain protein</fullName>
    </recommendedName>
</protein>
<feature type="region of interest" description="Disordered" evidence="1">
    <location>
        <begin position="45"/>
        <end position="68"/>
    </location>
</feature>
<name>B8HL34_CYAP4</name>
<gene>
    <name evidence="2" type="ordered locus">Cyan7425_2926</name>
</gene>
<dbReference type="KEGG" id="cyn:Cyan7425_2926"/>
<feature type="compositionally biased region" description="Polar residues" evidence="1">
    <location>
        <begin position="58"/>
        <end position="68"/>
    </location>
</feature>
<evidence type="ECO:0008006" key="3">
    <source>
        <dbReference type="Google" id="ProtNLM"/>
    </source>
</evidence>
<dbReference type="HOGENOM" id="CLU_2786946_0_0_3"/>
<accession>B8HL34</accession>
<proteinExistence type="predicted"/>
<reference evidence="2" key="1">
    <citation type="submission" date="2009-01" db="EMBL/GenBank/DDBJ databases">
        <title>Complete sequence of chromosome Cyanothece sp. PCC 7425.</title>
        <authorList>
            <consortium name="US DOE Joint Genome Institute"/>
            <person name="Lucas S."/>
            <person name="Copeland A."/>
            <person name="Lapidus A."/>
            <person name="Glavina del Rio T."/>
            <person name="Dalin E."/>
            <person name="Tice H."/>
            <person name="Bruce D."/>
            <person name="Goodwin L."/>
            <person name="Pitluck S."/>
            <person name="Sims D."/>
            <person name="Meineke L."/>
            <person name="Brettin T."/>
            <person name="Detter J.C."/>
            <person name="Han C."/>
            <person name="Larimer F."/>
            <person name="Land M."/>
            <person name="Hauser L."/>
            <person name="Kyrpides N."/>
            <person name="Ovchinnikova G."/>
            <person name="Liberton M."/>
            <person name="Stoeckel J."/>
            <person name="Banerjee A."/>
            <person name="Singh A."/>
            <person name="Page L."/>
            <person name="Sato H."/>
            <person name="Zhao L."/>
            <person name="Sherman L."/>
            <person name="Pakrasi H."/>
            <person name="Richardson P."/>
        </authorList>
    </citation>
    <scope>NUCLEOTIDE SEQUENCE</scope>
    <source>
        <strain evidence="2">PCC 7425</strain>
    </source>
</reference>
<evidence type="ECO:0000256" key="1">
    <source>
        <dbReference type="SAM" id="MobiDB-lite"/>
    </source>
</evidence>
<dbReference type="AlphaFoldDB" id="B8HL34"/>